<keyword evidence="5" id="KW-0408">Iron</keyword>
<keyword evidence="2" id="KW-0004">4Fe-4S</keyword>
<dbReference type="InterPro" id="IPR023992">
    <property type="entry name" value="HemeD1_Synth_NirJ"/>
</dbReference>
<comment type="function">
    <text evidence="8">Involved in heme d1 biosynthesis. Radical SAM enzyme that catalyzes the removal of two propionate side chains from the intermediate 12,18-didecarboxysiroheme (DDSH) and may introduce the keto functions on rings A and B, yielding the heme d1 precursor dihydro-heme d1.</text>
</comment>
<dbReference type="SFLD" id="SFLDG01067">
    <property type="entry name" value="SPASM/twitch_domain_containing"/>
    <property type="match status" value="1"/>
</dbReference>
<sequence length="392" mass="44240">MLRISQYLRALADQGAAPRTSPPGSPRPPVVIWNLLRRCNLTCRHCYATSADSVFRDELDTAAARAVIDDLHQAGVKVLILSGGEPLLRDDLFELSAHARSKGLFVALSTNGTLIDEHNIGQIAEAHFDYVGISIDGLEQTHDAFRQLKGSFASSMRAIRLCREQGIRVGLRTTLTQANHAQLPQLLDLMREYDVQKFYLSHLNYSGRGRRSRRLDAHLQMSRDAMNLIFERAWEDIQQGRDSDFVSGNNDADAILLLHWVGRRLPEHYQVLREMLLAWGGNASGSGIANIDNTGEVHPDTYWWQHSVGNVRHTPFRTLWLERPDALLQRLREHPRRIGGRCGQCRWLSICNGNTRTRAWAEGDLWGQDPGCHLSDEEIGLEPVPLIPCVMH</sequence>
<dbReference type="Proteomes" id="UP000634530">
    <property type="component" value="Chromosome"/>
</dbReference>
<dbReference type="CDD" id="cd21123">
    <property type="entry name" value="SPASM_MftC-like"/>
    <property type="match status" value="1"/>
</dbReference>
<dbReference type="CDD" id="cd01335">
    <property type="entry name" value="Radical_SAM"/>
    <property type="match status" value="1"/>
</dbReference>
<proteinExistence type="inferred from homology"/>
<evidence type="ECO:0000256" key="8">
    <source>
        <dbReference type="ARBA" id="ARBA00056787"/>
    </source>
</evidence>
<dbReference type="InterPro" id="IPR007197">
    <property type="entry name" value="rSAM"/>
</dbReference>
<keyword evidence="4" id="KW-0479">Metal-binding</keyword>
<evidence type="ECO:0000313" key="12">
    <source>
        <dbReference type="Proteomes" id="UP000634530"/>
    </source>
</evidence>
<dbReference type="SUPFAM" id="SSF102114">
    <property type="entry name" value="Radical SAM enzymes"/>
    <property type="match status" value="1"/>
</dbReference>
<accession>A0A9E6PH10</accession>
<dbReference type="InterPro" id="IPR050377">
    <property type="entry name" value="Radical_SAM_PqqE_MftC-like"/>
</dbReference>
<feature type="domain" description="Radical SAM core" evidence="10">
    <location>
        <begin position="25"/>
        <end position="241"/>
    </location>
</feature>
<keyword evidence="3" id="KW-0949">S-adenosyl-L-methionine</keyword>
<organism evidence="11 12">
    <name type="scientific">Pseudomonas vanderleydeniana</name>
    <dbReference type="NCBI Taxonomy" id="2745495"/>
    <lineage>
        <taxon>Bacteria</taxon>
        <taxon>Pseudomonadati</taxon>
        <taxon>Pseudomonadota</taxon>
        <taxon>Gammaproteobacteria</taxon>
        <taxon>Pseudomonadales</taxon>
        <taxon>Pseudomonadaceae</taxon>
        <taxon>Pseudomonas</taxon>
    </lineage>
</organism>
<evidence type="ECO:0000259" key="10">
    <source>
        <dbReference type="PROSITE" id="PS51918"/>
    </source>
</evidence>
<dbReference type="SFLD" id="SFLDG01385">
    <property type="entry name" value="heme_carboxy_lyase_like"/>
    <property type="match status" value="1"/>
</dbReference>
<dbReference type="Pfam" id="PF04055">
    <property type="entry name" value="Radical_SAM"/>
    <property type="match status" value="1"/>
</dbReference>
<dbReference type="AlphaFoldDB" id="A0A9E6PH10"/>
<dbReference type="EMBL" id="CP077093">
    <property type="protein sequence ID" value="QXI26065.1"/>
    <property type="molecule type" value="Genomic_DNA"/>
</dbReference>
<evidence type="ECO:0000256" key="4">
    <source>
        <dbReference type="ARBA" id="ARBA00022723"/>
    </source>
</evidence>
<evidence type="ECO:0000256" key="9">
    <source>
        <dbReference type="ARBA" id="ARBA00073867"/>
    </source>
</evidence>
<dbReference type="PANTHER" id="PTHR11228">
    <property type="entry name" value="RADICAL SAM DOMAIN PROTEIN"/>
    <property type="match status" value="1"/>
</dbReference>
<comment type="similarity">
    <text evidence="7">Belongs to the radical SAM superfamily.</text>
</comment>
<dbReference type="SFLD" id="SFLDF00393">
    <property type="entry name" value="heme_D1_biosynthesis_(NirJ-lik"/>
    <property type="match status" value="1"/>
</dbReference>
<dbReference type="SFLD" id="SFLDS00029">
    <property type="entry name" value="Radical_SAM"/>
    <property type="match status" value="1"/>
</dbReference>
<dbReference type="InterPro" id="IPR017200">
    <property type="entry name" value="PqqE-like"/>
</dbReference>
<dbReference type="NCBIfam" id="TIGR04051">
    <property type="entry name" value="rSAM_NirJ"/>
    <property type="match status" value="1"/>
</dbReference>
<evidence type="ECO:0000313" key="11">
    <source>
        <dbReference type="EMBL" id="QXI26065.1"/>
    </source>
</evidence>
<evidence type="ECO:0000256" key="1">
    <source>
        <dbReference type="ARBA" id="ARBA00001966"/>
    </source>
</evidence>
<evidence type="ECO:0000256" key="3">
    <source>
        <dbReference type="ARBA" id="ARBA00022691"/>
    </source>
</evidence>
<keyword evidence="12" id="KW-1185">Reference proteome</keyword>
<dbReference type="SFLD" id="SFLDG01386">
    <property type="entry name" value="main_SPASM_domain-containing"/>
    <property type="match status" value="1"/>
</dbReference>
<dbReference type="Gene3D" id="3.20.20.70">
    <property type="entry name" value="Aldolase class I"/>
    <property type="match status" value="1"/>
</dbReference>
<dbReference type="PANTHER" id="PTHR11228:SF7">
    <property type="entry name" value="PQQA PEPTIDE CYCLASE"/>
    <property type="match status" value="1"/>
</dbReference>
<dbReference type="GO" id="GO:0051539">
    <property type="term" value="F:4 iron, 4 sulfur cluster binding"/>
    <property type="evidence" value="ECO:0007669"/>
    <property type="project" value="UniProtKB-KW"/>
</dbReference>
<dbReference type="RefSeq" id="WP_186679395.1">
    <property type="nucleotide sequence ID" value="NZ_CP077093.1"/>
</dbReference>
<dbReference type="GO" id="GO:0003824">
    <property type="term" value="F:catalytic activity"/>
    <property type="evidence" value="ECO:0007669"/>
    <property type="project" value="InterPro"/>
</dbReference>
<protein>
    <recommendedName>
        <fullName evidence="9">Pre-heme d1 synthase</fullName>
    </recommendedName>
</protein>
<dbReference type="InterPro" id="IPR013785">
    <property type="entry name" value="Aldolase_TIM"/>
</dbReference>
<dbReference type="KEGG" id="pvw:HU752_019075"/>
<dbReference type="GO" id="GO:0046872">
    <property type="term" value="F:metal ion binding"/>
    <property type="evidence" value="ECO:0007669"/>
    <property type="project" value="UniProtKB-KW"/>
</dbReference>
<evidence type="ECO:0000256" key="6">
    <source>
        <dbReference type="ARBA" id="ARBA00023014"/>
    </source>
</evidence>
<gene>
    <name evidence="11" type="primary">nirJ</name>
    <name evidence="11" type="ORF">HU752_019075</name>
</gene>
<dbReference type="PROSITE" id="PS51918">
    <property type="entry name" value="RADICAL_SAM"/>
    <property type="match status" value="1"/>
</dbReference>
<reference evidence="11 12" key="2">
    <citation type="journal article" date="2021" name="Microorganisms">
        <title>The Ever-Expanding Pseudomonas Genus: Description of 43 New Species and Partition of the Pseudomonas putida Group.</title>
        <authorList>
            <person name="Girard L."/>
            <person name="Lood C."/>
            <person name="Hofte M."/>
            <person name="Vandamme P."/>
            <person name="Rokni-Zadeh H."/>
            <person name="van Noort V."/>
            <person name="Lavigne R."/>
            <person name="De Mot R."/>
        </authorList>
    </citation>
    <scope>NUCLEOTIDE SEQUENCE [LARGE SCALE GENOMIC DNA]</scope>
    <source>
        <strain evidence="11 12">RW8P3</strain>
    </source>
</reference>
<keyword evidence="6" id="KW-0411">Iron-sulfur</keyword>
<dbReference type="FunFam" id="3.20.20.70:FF:000188">
    <property type="entry name" value="Mycofactocin radical SAM maturase MftC"/>
    <property type="match status" value="1"/>
</dbReference>
<evidence type="ECO:0000256" key="2">
    <source>
        <dbReference type="ARBA" id="ARBA00022485"/>
    </source>
</evidence>
<dbReference type="GO" id="GO:0006783">
    <property type="term" value="P:heme biosynthetic process"/>
    <property type="evidence" value="ECO:0007669"/>
    <property type="project" value="TreeGrafter"/>
</dbReference>
<evidence type="ECO:0000256" key="5">
    <source>
        <dbReference type="ARBA" id="ARBA00023004"/>
    </source>
</evidence>
<comment type="cofactor">
    <cofactor evidence="1">
        <name>[4Fe-4S] cluster</name>
        <dbReference type="ChEBI" id="CHEBI:49883"/>
    </cofactor>
</comment>
<reference evidence="11 12" key="1">
    <citation type="journal article" date="2020" name="Microorganisms">
        <title>Reliable Identification of Environmental Pseudomonas Isolates Using the rpoD Gene.</title>
        <authorList>
            <consortium name="The Broad Institute Genome Sequencing Platform"/>
            <person name="Girard L."/>
            <person name="Lood C."/>
            <person name="Rokni-Zadeh H."/>
            <person name="van Noort V."/>
            <person name="Lavigne R."/>
            <person name="De Mot R."/>
        </authorList>
    </citation>
    <scope>NUCLEOTIDE SEQUENCE [LARGE SCALE GENOMIC DNA]</scope>
    <source>
        <strain evidence="11 12">RW8P3</strain>
    </source>
</reference>
<evidence type="ECO:0000256" key="7">
    <source>
        <dbReference type="ARBA" id="ARBA00023462"/>
    </source>
</evidence>
<dbReference type="PIRSF" id="PIRSF037420">
    <property type="entry name" value="PQQ_syn_pqqE"/>
    <property type="match status" value="1"/>
</dbReference>
<name>A0A9E6PH10_9PSED</name>
<dbReference type="InterPro" id="IPR058240">
    <property type="entry name" value="rSAM_sf"/>
</dbReference>
<dbReference type="InterPro" id="IPR034480">
    <property type="entry name" value="Heme_synthase-like"/>
</dbReference>